<gene>
    <name evidence="1" type="primary">NCL1_26067</name>
    <name evidence="1" type="ORF">TNCV_3875601</name>
</gene>
<organism evidence="1 2">
    <name type="scientific">Trichonephila clavipes</name>
    <name type="common">Golden silk orbweaver</name>
    <name type="synonym">Nephila clavipes</name>
    <dbReference type="NCBI Taxonomy" id="2585209"/>
    <lineage>
        <taxon>Eukaryota</taxon>
        <taxon>Metazoa</taxon>
        <taxon>Ecdysozoa</taxon>
        <taxon>Arthropoda</taxon>
        <taxon>Chelicerata</taxon>
        <taxon>Arachnida</taxon>
        <taxon>Araneae</taxon>
        <taxon>Araneomorphae</taxon>
        <taxon>Entelegynae</taxon>
        <taxon>Araneoidea</taxon>
        <taxon>Nephilidae</taxon>
        <taxon>Trichonephila</taxon>
    </lineage>
</organism>
<accession>A0A8X6SRX5</accession>
<name>A0A8X6SRX5_TRICX</name>
<reference evidence="1" key="1">
    <citation type="submission" date="2020-08" db="EMBL/GenBank/DDBJ databases">
        <title>Multicomponent nature underlies the extraordinary mechanical properties of spider dragline silk.</title>
        <authorList>
            <person name="Kono N."/>
            <person name="Nakamura H."/>
            <person name="Mori M."/>
            <person name="Yoshida Y."/>
            <person name="Ohtoshi R."/>
            <person name="Malay A.D."/>
            <person name="Moran D.A.P."/>
            <person name="Tomita M."/>
            <person name="Numata K."/>
            <person name="Arakawa K."/>
        </authorList>
    </citation>
    <scope>NUCLEOTIDE SEQUENCE</scope>
</reference>
<dbReference type="AlphaFoldDB" id="A0A8X6SRX5"/>
<dbReference type="EMBL" id="BMAU01021350">
    <property type="protein sequence ID" value="GFY18872.1"/>
    <property type="molecule type" value="Genomic_DNA"/>
</dbReference>
<comment type="caution">
    <text evidence="1">The sequence shown here is derived from an EMBL/GenBank/DDBJ whole genome shotgun (WGS) entry which is preliminary data.</text>
</comment>
<evidence type="ECO:0000313" key="2">
    <source>
        <dbReference type="Proteomes" id="UP000887159"/>
    </source>
</evidence>
<keyword evidence="2" id="KW-1185">Reference proteome</keyword>
<protein>
    <submittedName>
        <fullName evidence="1">Uncharacterized protein</fullName>
    </submittedName>
</protein>
<proteinExistence type="predicted"/>
<dbReference type="Proteomes" id="UP000887159">
    <property type="component" value="Unassembled WGS sequence"/>
</dbReference>
<evidence type="ECO:0000313" key="1">
    <source>
        <dbReference type="EMBL" id="GFY18872.1"/>
    </source>
</evidence>
<sequence>MYVQDDESIGSEKGIHCIQYGIKQKQALLNAYYRDLYDCPSNRKNNKQTFLNMVYELPSLQWLLRTVFAYSEPAGEAFLALLNNKSPIWPGIAIHKNEVWANDTSEQTHMGKKYLLTIAIFGYRPSFENVELSSPVRHNASPDKTPGPP</sequence>